<dbReference type="PANTHER" id="PTHR23417:SF14">
    <property type="entry name" value="PENTACOTRIPEPTIDE-REPEAT REGION OF PRORP DOMAIN-CONTAINING PROTEIN"/>
    <property type="match status" value="1"/>
</dbReference>
<dbReference type="Pfam" id="PF02390">
    <property type="entry name" value="Methyltransf_4"/>
    <property type="match status" value="1"/>
</dbReference>
<name>A0A4D6YJK8_9GAMM</name>
<dbReference type="OrthoDB" id="9802090at2"/>
<organism evidence="8 9">
    <name type="scientific">Buchnera aphidicola</name>
    <name type="common">Sarucallis kahawaluokalani</name>
    <dbReference type="NCBI Taxonomy" id="1241878"/>
    <lineage>
        <taxon>Bacteria</taxon>
        <taxon>Pseudomonadati</taxon>
        <taxon>Pseudomonadota</taxon>
        <taxon>Gammaproteobacteria</taxon>
        <taxon>Enterobacterales</taxon>
        <taxon>Erwiniaceae</taxon>
        <taxon>Buchnera</taxon>
    </lineage>
</organism>
<evidence type="ECO:0000256" key="5">
    <source>
        <dbReference type="ARBA" id="ARBA00022691"/>
    </source>
</evidence>
<dbReference type="Gene3D" id="3.40.50.150">
    <property type="entry name" value="Vaccinia Virus protein VP39"/>
    <property type="match status" value="1"/>
</dbReference>
<dbReference type="Proteomes" id="UP000298685">
    <property type="component" value="Chromosome"/>
</dbReference>
<gene>
    <name evidence="7 8" type="primary">trmB</name>
    <name evidence="8" type="ORF">D9V78_01935</name>
</gene>
<feature type="binding site" evidence="7">
    <location>
        <position position="116"/>
    </location>
    <ligand>
        <name>S-adenosyl-L-methionine</name>
        <dbReference type="ChEBI" id="CHEBI:59789"/>
    </ligand>
</feature>
<feature type="binding site" evidence="7">
    <location>
        <position position="145"/>
    </location>
    <ligand>
        <name>S-adenosyl-L-methionine</name>
        <dbReference type="ChEBI" id="CHEBI:59789"/>
    </ligand>
</feature>
<feature type="binding site" evidence="7">
    <location>
        <position position="204"/>
    </location>
    <ligand>
        <name>substrate</name>
    </ligand>
</feature>
<dbReference type="EC" id="2.1.1.33" evidence="7"/>
<dbReference type="PROSITE" id="PS51625">
    <property type="entry name" value="SAM_MT_TRMB"/>
    <property type="match status" value="1"/>
</dbReference>
<comment type="pathway">
    <text evidence="7">tRNA modification; N(7)-methylguanine-tRNA biosynthesis.</text>
</comment>
<keyword evidence="4 7" id="KW-0808">Transferase</keyword>
<feature type="binding site" evidence="7">
    <location>
        <position position="168"/>
    </location>
    <ligand>
        <name>S-adenosyl-L-methionine</name>
        <dbReference type="ChEBI" id="CHEBI:59789"/>
    </ligand>
</feature>
<dbReference type="PANTHER" id="PTHR23417">
    <property type="entry name" value="3-DEOXY-D-MANNO-OCTULOSONIC-ACID TRANSFERASE/TRNA GUANINE-N 7 - -METHYLTRANSFERASE"/>
    <property type="match status" value="1"/>
</dbReference>
<comment type="caution">
    <text evidence="7">Lacks conserved residue(s) required for the propagation of feature annotation.</text>
</comment>
<dbReference type="InterPro" id="IPR029063">
    <property type="entry name" value="SAM-dependent_MTases_sf"/>
</dbReference>
<proteinExistence type="inferred from homology"/>
<dbReference type="HAMAP" id="MF_01057">
    <property type="entry name" value="tRNA_methyltr_TrmB"/>
    <property type="match status" value="1"/>
</dbReference>
<dbReference type="EMBL" id="CP032999">
    <property type="protein sequence ID" value="QCI26154.1"/>
    <property type="molecule type" value="Genomic_DNA"/>
</dbReference>
<keyword evidence="6 7" id="KW-0819">tRNA processing</keyword>
<dbReference type="NCBIfam" id="TIGR00091">
    <property type="entry name" value="tRNA (guanosine(46)-N7)-methyltransferase TrmB"/>
    <property type="match status" value="1"/>
</dbReference>
<sequence>MYFRIKNTFLKKGDKPFMENILIKKFITPKYNKAGTFLRQIHSFNNRYRPLNKYIIEILQKNWYTIGISFKNRLIDLDTEFHKKKLPIILEIGFGYGENLLNTAINYPEYNVLGIEVYVPGVSFLIEKIYLLNIKINNIKIIVHDAVEVLQSMIHDRSIHIIQLFFPDPWPKRCHHKRRILQLEFIQLIQKKLIYNGILHIVTDCTLYVQHITNIISNMNNVINLSNIFNYVYFKNIVQNTRFGKKAILKKNKIFHLIFRFQ</sequence>
<dbReference type="SUPFAM" id="SSF53335">
    <property type="entry name" value="S-adenosyl-L-methionine-dependent methyltransferases"/>
    <property type="match status" value="1"/>
</dbReference>
<evidence type="ECO:0000256" key="6">
    <source>
        <dbReference type="ARBA" id="ARBA00022694"/>
    </source>
</evidence>
<dbReference type="UniPathway" id="UPA00989"/>
<feature type="binding site" evidence="7">
    <location>
        <position position="172"/>
    </location>
    <ligand>
        <name>substrate</name>
    </ligand>
</feature>
<dbReference type="AlphaFoldDB" id="A0A4D6YJK8"/>
<reference evidence="8 9" key="1">
    <citation type="submission" date="2018-10" db="EMBL/GenBank/DDBJ databases">
        <title>Comparative functional genomics of the obligate endosymbiont Buchnera aphidicola.</title>
        <authorList>
            <person name="Chong R.A."/>
        </authorList>
    </citation>
    <scope>NUCLEOTIDE SEQUENCE [LARGE SCALE GENOMIC DNA]</scope>
    <source>
        <strain evidence="8 9">Ska</strain>
    </source>
</reference>
<comment type="similarity">
    <text evidence="7">Belongs to the class I-like SAM-binding methyltransferase superfamily. TrmB family.</text>
</comment>
<comment type="subunit">
    <text evidence="7">Monomer.</text>
</comment>
<keyword evidence="3 7" id="KW-0489">Methyltransferase</keyword>
<protein>
    <recommendedName>
        <fullName evidence="7">tRNA (guanine-N(7)-)-methyltransferase</fullName>
        <ecNumber evidence="7">2.1.1.33</ecNumber>
    </recommendedName>
    <alternativeName>
        <fullName evidence="7">tRNA (guanine(46)-N(7))-methyltransferase</fullName>
    </alternativeName>
    <alternativeName>
        <fullName evidence="7">tRNA(m7G46)-methyltransferase</fullName>
    </alternativeName>
</protein>
<dbReference type="GO" id="GO:0008176">
    <property type="term" value="F:tRNA (guanine(46)-N7)-methyltransferase activity"/>
    <property type="evidence" value="ECO:0007669"/>
    <property type="project" value="UniProtKB-UniRule"/>
</dbReference>
<evidence type="ECO:0000256" key="4">
    <source>
        <dbReference type="ARBA" id="ARBA00022679"/>
    </source>
</evidence>
<dbReference type="InterPro" id="IPR003358">
    <property type="entry name" value="tRNA_(Gua-N-7)_MeTrfase_Trmb"/>
</dbReference>
<evidence type="ECO:0000256" key="2">
    <source>
        <dbReference type="ARBA" id="ARBA00003015"/>
    </source>
</evidence>
<evidence type="ECO:0000256" key="7">
    <source>
        <dbReference type="HAMAP-Rule" id="MF_01057"/>
    </source>
</evidence>
<evidence type="ECO:0000313" key="9">
    <source>
        <dbReference type="Proteomes" id="UP000298685"/>
    </source>
</evidence>
<dbReference type="RefSeq" id="WP_158350884.1">
    <property type="nucleotide sequence ID" value="NZ_CP032999.1"/>
</dbReference>
<feature type="binding site" evidence="7">
    <location>
        <position position="91"/>
    </location>
    <ligand>
        <name>S-adenosyl-L-methionine</name>
        <dbReference type="ChEBI" id="CHEBI:59789"/>
    </ligand>
</feature>
<dbReference type="InterPro" id="IPR055361">
    <property type="entry name" value="tRNA_methyltr_TrmB_bact"/>
</dbReference>
<evidence type="ECO:0000256" key="3">
    <source>
        <dbReference type="ARBA" id="ARBA00022603"/>
    </source>
</evidence>
<dbReference type="GO" id="GO:0043527">
    <property type="term" value="C:tRNA methyltransferase complex"/>
    <property type="evidence" value="ECO:0007669"/>
    <property type="project" value="TreeGrafter"/>
</dbReference>
<comment type="catalytic activity">
    <reaction evidence="1 7">
        <text>guanosine(46) in tRNA + S-adenosyl-L-methionine = N(7)-methylguanosine(46) in tRNA + S-adenosyl-L-homocysteine</text>
        <dbReference type="Rhea" id="RHEA:42708"/>
        <dbReference type="Rhea" id="RHEA-COMP:10188"/>
        <dbReference type="Rhea" id="RHEA-COMP:10189"/>
        <dbReference type="ChEBI" id="CHEBI:57856"/>
        <dbReference type="ChEBI" id="CHEBI:59789"/>
        <dbReference type="ChEBI" id="CHEBI:74269"/>
        <dbReference type="ChEBI" id="CHEBI:74480"/>
        <dbReference type="EC" id="2.1.1.33"/>
    </reaction>
</comment>
<evidence type="ECO:0000313" key="8">
    <source>
        <dbReference type="EMBL" id="QCI26154.1"/>
    </source>
</evidence>
<accession>A0A4D6YJK8</accession>
<evidence type="ECO:0000256" key="1">
    <source>
        <dbReference type="ARBA" id="ARBA00000142"/>
    </source>
</evidence>
<comment type="function">
    <text evidence="2 7">Catalyzes the formation of N(7)-methylguanine at position 46 (m7G46) in tRNA.</text>
</comment>
<keyword evidence="5 7" id="KW-0949">S-adenosyl-L-methionine</keyword>